<evidence type="ECO:0000256" key="2">
    <source>
        <dbReference type="ARBA" id="ARBA00022801"/>
    </source>
</evidence>
<keyword evidence="3" id="KW-0963">Cytoplasm</keyword>
<dbReference type="Gene3D" id="3.90.950.10">
    <property type="match status" value="1"/>
</dbReference>
<dbReference type="PIRSF" id="PIRSF006305">
    <property type="entry name" value="Maf"/>
    <property type="match status" value="1"/>
</dbReference>
<protein>
    <recommendedName>
        <fullName evidence="3">dTTP/UTP pyrophosphatase</fullName>
        <shortName evidence="3">dTTPase/UTPase</shortName>
        <ecNumber evidence="3">3.6.1.9</ecNumber>
    </recommendedName>
    <alternativeName>
        <fullName evidence="3">Nucleoside triphosphate pyrophosphatase</fullName>
    </alternativeName>
    <alternativeName>
        <fullName evidence="3">Nucleotide pyrophosphatase</fullName>
        <shortName evidence="3">Nucleotide PPase</shortName>
    </alternativeName>
</protein>
<dbReference type="Pfam" id="PF02545">
    <property type="entry name" value="Maf"/>
    <property type="match status" value="1"/>
</dbReference>
<dbReference type="Proteomes" id="UP000799092">
    <property type="component" value="Unassembled WGS sequence"/>
</dbReference>
<dbReference type="GO" id="GO:0047429">
    <property type="term" value="F:nucleoside triphosphate diphosphatase activity"/>
    <property type="evidence" value="ECO:0007669"/>
    <property type="project" value="UniProtKB-EC"/>
</dbReference>
<dbReference type="CDD" id="cd00555">
    <property type="entry name" value="Maf"/>
    <property type="match status" value="1"/>
</dbReference>
<feature type="site" description="Important for substrate specificity" evidence="3">
    <location>
        <position position="70"/>
    </location>
</feature>
<dbReference type="InterPro" id="IPR029001">
    <property type="entry name" value="ITPase-like_fam"/>
</dbReference>
<evidence type="ECO:0000256" key="3">
    <source>
        <dbReference type="HAMAP-Rule" id="MF_00528"/>
    </source>
</evidence>
<keyword evidence="2 3" id="KW-0378">Hydrolase</keyword>
<feature type="site" description="Important for substrate specificity" evidence="3">
    <location>
        <position position="152"/>
    </location>
</feature>
<dbReference type="GO" id="GO:0005737">
    <property type="term" value="C:cytoplasm"/>
    <property type="evidence" value="ECO:0007669"/>
    <property type="project" value="UniProtKB-SubCell"/>
</dbReference>
<comment type="catalytic activity">
    <reaction evidence="3">
        <text>UTP + H2O = UMP + diphosphate + H(+)</text>
        <dbReference type="Rhea" id="RHEA:29395"/>
        <dbReference type="ChEBI" id="CHEBI:15377"/>
        <dbReference type="ChEBI" id="CHEBI:15378"/>
        <dbReference type="ChEBI" id="CHEBI:33019"/>
        <dbReference type="ChEBI" id="CHEBI:46398"/>
        <dbReference type="ChEBI" id="CHEBI:57865"/>
        <dbReference type="EC" id="3.6.1.9"/>
    </reaction>
</comment>
<dbReference type="AlphaFoldDB" id="A0A6A8DB83"/>
<dbReference type="EMBL" id="WJNG01000007">
    <property type="protein sequence ID" value="MRH42973.1"/>
    <property type="molecule type" value="Genomic_DNA"/>
</dbReference>
<evidence type="ECO:0000313" key="4">
    <source>
        <dbReference type="EMBL" id="MRH42973.1"/>
    </source>
</evidence>
<organism evidence="4 5">
    <name type="scientific">Aquibacillus halophilus</name>
    <dbReference type="NCBI Taxonomy" id="930132"/>
    <lineage>
        <taxon>Bacteria</taxon>
        <taxon>Bacillati</taxon>
        <taxon>Bacillota</taxon>
        <taxon>Bacilli</taxon>
        <taxon>Bacillales</taxon>
        <taxon>Bacillaceae</taxon>
        <taxon>Aquibacillus</taxon>
    </lineage>
</organism>
<comment type="similarity">
    <text evidence="3">Belongs to the Maf family. YhdE subfamily.</text>
</comment>
<evidence type="ECO:0000256" key="1">
    <source>
        <dbReference type="ARBA" id="ARBA00001968"/>
    </source>
</evidence>
<feature type="active site" description="Proton acceptor" evidence="3">
    <location>
        <position position="69"/>
    </location>
</feature>
<dbReference type="GO" id="GO:0009117">
    <property type="term" value="P:nucleotide metabolic process"/>
    <property type="evidence" value="ECO:0007669"/>
    <property type="project" value="UniProtKB-KW"/>
</dbReference>
<dbReference type="EC" id="3.6.1.9" evidence="3"/>
<dbReference type="SUPFAM" id="SSF52972">
    <property type="entry name" value="ITPase-like"/>
    <property type="match status" value="1"/>
</dbReference>
<dbReference type="NCBIfam" id="TIGR00172">
    <property type="entry name" value="maf"/>
    <property type="match status" value="1"/>
</dbReference>
<evidence type="ECO:0000313" key="5">
    <source>
        <dbReference type="Proteomes" id="UP000799092"/>
    </source>
</evidence>
<dbReference type="PANTHER" id="PTHR43213">
    <property type="entry name" value="BIFUNCTIONAL DTTP/UTP PYROPHOSPHATASE/METHYLTRANSFERASE PROTEIN-RELATED"/>
    <property type="match status" value="1"/>
</dbReference>
<comment type="catalytic activity">
    <reaction evidence="3">
        <text>dTTP + H2O = dTMP + diphosphate + H(+)</text>
        <dbReference type="Rhea" id="RHEA:28534"/>
        <dbReference type="ChEBI" id="CHEBI:15377"/>
        <dbReference type="ChEBI" id="CHEBI:15378"/>
        <dbReference type="ChEBI" id="CHEBI:33019"/>
        <dbReference type="ChEBI" id="CHEBI:37568"/>
        <dbReference type="ChEBI" id="CHEBI:63528"/>
        <dbReference type="EC" id="3.6.1.9"/>
    </reaction>
</comment>
<accession>A0A6A8DB83</accession>
<dbReference type="HAMAP" id="MF_00528">
    <property type="entry name" value="Maf"/>
    <property type="match status" value="1"/>
</dbReference>
<feature type="site" description="Important for substrate specificity" evidence="3">
    <location>
        <position position="13"/>
    </location>
</feature>
<sequence length="200" mass="22286">MVNELVLASGSPRRQELLKQMGISYSVRITGLDESKITNSDPKKLVEELARLKGENISLQEGQVVLSADTVVSYKDQILTKPTNAKEALTMLSNLNGNTHVVYTGVMIRSKSQASLFSVATEVEFWDMSNVDLKDYVDSGEWKDKAGGYGIQSIGAFLVREIRGDYYNVVGLPLSLVLRQLKEFSIYPSFPKEKVSEEEK</sequence>
<proteinExistence type="inferred from homology"/>
<reference evidence="4" key="1">
    <citation type="submission" date="2019-11" db="EMBL/GenBank/DDBJ databases">
        <authorList>
            <person name="Li J."/>
        </authorList>
    </citation>
    <scope>NUCLEOTIDE SEQUENCE</scope>
    <source>
        <strain evidence="4">B6B</strain>
    </source>
</reference>
<name>A0A6A8DB83_9BACI</name>
<keyword evidence="5" id="KW-1185">Reference proteome</keyword>
<comment type="caution">
    <text evidence="4">The sequence shown here is derived from an EMBL/GenBank/DDBJ whole genome shotgun (WGS) entry which is preliminary data.</text>
</comment>
<keyword evidence="3" id="KW-0546">Nucleotide metabolism</keyword>
<comment type="cofactor">
    <cofactor evidence="1 3">
        <name>a divalent metal cation</name>
        <dbReference type="ChEBI" id="CHEBI:60240"/>
    </cofactor>
</comment>
<comment type="subcellular location">
    <subcellularLocation>
        <location evidence="3">Cytoplasm</location>
    </subcellularLocation>
</comment>
<comment type="caution">
    <text evidence="3">Lacks conserved residue(s) required for the propagation of feature annotation.</text>
</comment>
<comment type="function">
    <text evidence="3">Nucleoside triphosphate pyrophosphatase that hydrolyzes dTTP and UTP. May have a dual role in cell division arrest and in preventing the incorporation of modified nucleotides into cellular nucleic acids.</text>
</comment>
<gene>
    <name evidence="4" type="primary">maf</name>
    <name evidence="4" type="ORF">GH741_09775</name>
</gene>
<dbReference type="InterPro" id="IPR003697">
    <property type="entry name" value="Maf-like"/>
</dbReference>
<dbReference type="PANTHER" id="PTHR43213:SF5">
    <property type="entry name" value="BIFUNCTIONAL DTTP_UTP PYROPHOSPHATASE_METHYLTRANSFERASE PROTEIN-RELATED"/>
    <property type="match status" value="1"/>
</dbReference>